<feature type="region of interest" description="Disordered" evidence="1">
    <location>
        <begin position="1"/>
        <end position="20"/>
    </location>
</feature>
<evidence type="ECO:0000313" key="2">
    <source>
        <dbReference type="EMBL" id="KAF2760320.1"/>
    </source>
</evidence>
<organism evidence="2 3">
    <name type="scientific">Pseudovirgaria hyperparasitica</name>
    <dbReference type="NCBI Taxonomy" id="470096"/>
    <lineage>
        <taxon>Eukaryota</taxon>
        <taxon>Fungi</taxon>
        <taxon>Dikarya</taxon>
        <taxon>Ascomycota</taxon>
        <taxon>Pezizomycotina</taxon>
        <taxon>Dothideomycetes</taxon>
        <taxon>Dothideomycetes incertae sedis</taxon>
        <taxon>Acrospermales</taxon>
        <taxon>Acrospermaceae</taxon>
        <taxon>Pseudovirgaria</taxon>
    </lineage>
</organism>
<proteinExistence type="predicted"/>
<dbReference type="RefSeq" id="XP_033602771.1">
    <property type="nucleotide sequence ID" value="XM_033740431.1"/>
</dbReference>
<evidence type="ECO:0000256" key="1">
    <source>
        <dbReference type="SAM" id="MobiDB-lite"/>
    </source>
</evidence>
<dbReference type="EMBL" id="ML996568">
    <property type="protein sequence ID" value="KAF2760320.1"/>
    <property type="molecule type" value="Genomic_DNA"/>
</dbReference>
<reference evidence="2" key="1">
    <citation type="journal article" date="2020" name="Stud. Mycol.">
        <title>101 Dothideomycetes genomes: a test case for predicting lifestyles and emergence of pathogens.</title>
        <authorList>
            <person name="Haridas S."/>
            <person name="Albert R."/>
            <person name="Binder M."/>
            <person name="Bloem J."/>
            <person name="Labutti K."/>
            <person name="Salamov A."/>
            <person name="Andreopoulos B."/>
            <person name="Baker S."/>
            <person name="Barry K."/>
            <person name="Bills G."/>
            <person name="Bluhm B."/>
            <person name="Cannon C."/>
            <person name="Castanera R."/>
            <person name="Culley D."/>
            <person name="Daum C."/>
            <person name="Ezra D."/>
            <person name="Gonzalez J."/>
            <person name="Henrissat B."/>
            <person name="Kuo A."/>
            <person name="Liang C."/>
            <person name="Lipzen A."/>
            <person name="Lutzoni F."/>
            <person name="Magnuson J."/>
            <person name="Mondo S."/>
            <person name="Nolan M."/>
            <person name="Ohm R."/>
            <person name="Pangilinan J."/>
            <person name="Park H.-J."/>
            <person name="Ramirez L."/>
            <person name="Alfaro M."/>
            <person name="Sun H."/>
            <person name="Tritt A."/>
            <person name="Yoshinaga Y."/>
            <person name="Zwiers L.-H."/>
            <person name="Turgeon B."/>
            <person name="Goodwin S."/>
            <person name="Spatafora J."/>
            <person name="Crous P."/>
            <person name="Grigoriev I."/>
        </authorList>
    </citation>
    <scope>NUCLEOTIDE SEQUENCE</scope>
    <source>
        <strain evidence="2">CBS 121739</strain>
    </source>
</reference>
<keyword evidence="3" id="KW-1185">Reference proteome</keyword>
<dbReference type="GeneID" id="54481485"/>
<accession>A0A6A6WEA0</accession>
<dbReference type="AlphaFoldDB" id="A0A6A6WEA0"/>
<dbReference type="Proteomes" id="UP000799437">
    <property type="component" value="Unassembled WGS sequence"/>
</dbReference>
<evidence type="ECO:0000313" key="3">
    <source>
        <dbReference type="Proteomes" id="UP000799437"/>
    </source>
</evidence>
<sequence>MPSRSSTPMSMSVSRSRVAASPSLAIPLELAFAPYTLRRPGELRLLGQEVLGHSHRSAERIGFPEAFFYY</sequence>
<name>A0A6A6WEA0_9PEZI</name>
<gene>
    <name evidence="2" type="ORF">EJ05DRAFT_279566</name>
</gene>
<protein>
    <submittedName>
        <fullName evidence="2">Uncharacterized protein</fullName>
    </submittedName>
</protein>